<feature type="transmembrane region" description="Helical" evidence="7">
    <location>
        <begin position="201"/>
        <end position="218"/>
    </location>
</feature>
<feature type="transmembrane region" description="Helical" evidence="7">
    <location>
        <begin position="153"/>
        <end position="181"/>
    </location>
</feature>
<evidence type="ECO:0000313" key="9">
    <source>
        <dbReference type="EMBL" id="MBT1541950.1"/>
    </source>
</evidence>
<protein>
    <submittedName>
        <fullName evidence="9">ABC transporter permease</fullName>
    </submittedName>
</protein>
<dbReference type="PANTHER" id="PTHR43163:SF6">
    <property type="entry name" value="DIPEPTIDE TRANSPORT SYSTEM PERMEASE PROTEIN DPPB-RELATED"/>
    <property type="match status" value="1"/>
</dbReference>
<name>A0A9Q2W6L9_9MICO</name>
<dbReference type="RefSeq" id="WP_214563062.1">
    <property type="nucleotide sequence ID" value="NZ_JAHEWX010000010.1"/>
</dbReference>
<feature type="transmembrane region" description="Helical" evidence="7">
    <location>
        <begin position="9"/>
        <end position="31"/>
    </location>
</feature>
<feature type="transmembrane region" description="Helical" evidence="7">
    <location>
        <begin position="118"/>
        <end position="141"/>
    </location>
</feature>
<dbReference type="PANTHER" id="PTHR43163">
    <property type="entry name" value="DIPEPTIDE TRANSPORT SYSTEM PERMEASE PROTEIN DPPB-RELATED"/>
    <property type="match status" value="1"/>
</dbReference>
<evidence type="ECO:0000259" key="8">
    <source>
        <dbReference type="PROSITE" id="PS50928"/>
    </source>
</evidence>
<dbReference type="EMBL" id="JAHEWX010000010">
    <property type="protein sequence ID" value="MBT1541950.1"/>
    <property type="molecule type" value="Genomic_DNA"/>
</dbReference>
<dbReference type="InterPro" id="IPR045621">
    <property type="entry name" value="BPD_transp_1_N"/>
</dbReference>
<evidence type="ECO:0000256" key="4">
    <source>
        <dbReference type="ARBA" id="ARBA00022692"/>
    </source>
</evidence>
<sequence length="334" mass="35687">MNAATLRFLAIRLLGAAVVLLVVAAITYALFMLLPTNPARAICDKPCTPDRLREVQAFLGTDKPWLAQFGAYLAGIFTGRTFGSGNSVIECEAPCFGYSFQLHESVTELILARLPVTASVAVGAAVLWLVAGVFGGTVSALRRGTFVDRAVMTVAVAGVSSPAYLVGLLGILLFGFVLGILPTSGYVAFGDDPVGWFTHLILPWCVLAFISAAIYARLTRGEMLESMSQDFVRTARAKGLRERQVVVRHGLRTAILPVVTLFGLDLGSLLGGAVITEKVFSMQGLGALLIDAVHTLDLQVVVGFTLFSALLIVTANVIVDIVYAFVDPRVRRRA</sequence>
<keyword evidence="2 7" id="KW-0813">Transport</keyword>
<evidence type="ECO:0000256" key="6">
    <source>
        <dbReference type="ARBA" id="ARBA00023136"/>
    </source>
</evidence>
<dbReference type="Pfam" id="PF00528">
    <property type="entry name" value="BPD_transp_1"/>
    <property type="match status" value="1"/>
</dbReference>
<comment type="subcellular location">
    <subcellularLocation>
        <location evidence="1 7">Cell membrane</location>
        <topology evidence="1 7">Multi-pass membrane protein</topology>
    </subcellularLocation>
</comment>
<feature type="domain" description="ABC transmembrane type-1" evidence="8">
    <location>
        <begin position="114"/>
        <end position="323"/>
    </location>
</feature>
<feature type="transmembrane region" description="Helical" evidence="7">
    <location>
        <begin position="253"/>
        <end position="275"/>
    </location>
</feature>
<evidence type="ECO:0000313" key="10">
    <source>
        <dbReference type="Proteomes" id="UP000709437"/>
    </source>
</evidence>
<dbReference type="Gene3D" id="1.10.3720.10">
    <property type="entry name" value="MetI-like"/>
    <property type="match status" value="1"/>
</dbReference>
<dbReference type="SUPFAM" id="SSF161098">
    <property type="entry name" value="MetI-like"/>
    <property type="match status" value="1"/>
</dbReference>
<accession>A0A9Q2W6L9</accession>
<reference evidence="9" key="1">
    <citation type="submission" date="2021-05" db="EMBL/GenBank/DDBJ databases">
        <title>Whole genome sequence of Curtobacterium flaccumfaciens pv. flaccumfaciens strain CFBP 3417.</title>
        <authorList>
            <person name="Osdaghi E."/>
            <person name="Taghouti G."/>
            <person name="Portier P."/>
            <person name="Fazliarab A."/>
            <person name="Taghavi S.M."/>
            <person name="Briand M."/>
            <person name="Le-Saux M."/>
            <person name="Jacques M.-A."/>
        </authorList>
    </citation>
    <scope>NUCLEOTIDE SEQUENCE</scope>
    <source>
        <strain evidence="9">CFBP 3417</strain>
    </source>
</reference>
<gene>
    <name evidence="9" type="ORF">KK103_09270</name>
</gene>
<dbReference type="GO" id="GO:0055085">
    <property type="term" value="P:transmembrane transport"/>
    <property type="evidence" value="ECO:0007669"/>
    <property type="project" value="InterPro"/>
</dbReference>
<evidence type="ECO:0000256" key="5">
    <source>
        <dbReference type="ARBA" id="ARBA00022989"/>
    </source>
</evidence>
<dbReference type="AlphaFoldDB" id="A0A9Q2W6L9"/>
<dbReference type="GO" id="GO:0005886">
    <property type="term" value="C:plasma membrane"/>
    <property type="evidence" value="ECO:0007669"/>
    <property type="project" value="UniProtKB-SubCell"/>
</dbReference>
<evidence type="ECO:0000256" key="1">
    <source>
        <dbReference type="ARBA" id="ARBA00004651"/>
    </source>
</evidence>
<feature type="transmembrane region" description="Helical" evidence="7">
    <location>
        <begin position="301"/>
        <end position="326"/>
    </location>
</feature>
<dbReference type="Proteomes" id="UP000709437">
    <property type="component" value="Unassembled WGS sequence"/>
</dbReference>
<comment type="caution">
    <text evidence="9">The sequence shown here is derived from an EMBL/GenBank/DDBJ whole genome shotgun (WGS) entry which is preliminary data.</text>
</comment>
<dbReference type="PROSITE" id="PS50928">
    <property type="entry name" value="ABC_TM1"/>
    <property type="match status" value="1"/>
</dbReference>
<dbReference type="InterPro" id="IPR000515">
    <property type="entry name" value="MetI-like"/>
</dbReference>
<evidence type="ECO:0000256" key="7">
    <source>
        <dbReference type="RuleBase" id="RU363032"/>
    </source>
</evidence>
<keyword evidence="5 7" id="KW-1133">Transmembrane helix</keyword>
<dbReference type="InterPro" id="IPR035906">
    <property type="entry name" value="MetI-like_sf"/>
</dbReference>
<evidence type="ECO:0000256" key="2">
    <source>
        <dbReference type="ARBA" id="ARBA00022448"/>
    </source>
</evidence>
<keyword evidence="4 7" id="KW-0812">Transmembrane</keyword>
<evidence type="ECO:0000256" key="3">
    <source>
        <dbReference type="ARBA" id="ARBA00022475"/>
    </source>
</evidence>
<keyword evidence="6 7" id="KW-0472">Membrane</keyword>
<keyword evidence="3" id="KW-1003">Cell membrane</keyword>
<dbReference type="Pfam" id="PF19300">
    <property type="entry name" value="BPD_transp_1_N"/>
    <property type="match status" value="1"/>
</dbReference>
<proteinExistence type="inferred from homology"/>
<organism evidence="9 10">
    <name type="scientific">Curtobacterium flaccumfaciens pv. flaccumfaciens</name>
    <dbReference type="NCBI Taxonomy" id="138532"/>
    <lineage>
        <taxon>Bacteria</taxon>
        <taxon>Bacillati</taxon>
        <taxon>Actinomycetota</taxon>
        <taxon>Actinomycetes</taxon>
        <taxon>Micrococcales</taxon>
        <taxon>Microbacteriaceae</taxon>
        <taxon>Curtobacterium</taxon>
    </lineage>
</organism>
<comment type="similarity">
    <text evidence="7">Belongs to the binding-protein-dependent transport system permease family.</text>
</comment>
<dbReference type="CDD" id="cd06261">
    <property type="entry name" value="TM_PBP2"/>
    <property type="match status" value="1"/>
</dbReference>